<evidence type="ECO:0000256" key="4">
    <source>
        <dbReference type="RuleBase" id="RU003476"/>
    </source>
</evidence>
<dbReference type="InterPro" id="IPR015797">
    <property type="entry name" value="NUDIX_hydrolase-like_dom_sf"/>
</dbReference>
<comment type="caution">
    <text evidence="6">The sequence shown here is derived from an EMBL/GenBank/DDBJ whole genome shotgun (WGS) entry which is preliminary data.</text>
</comment>
<gene>
    <name evidence="6" type="ORF">RM423_03870</name>
</gene>
<proteinExistence type="inferred from homology"/>
<protein>
    <submittedName>
        <fullName evidence="6">NUDIX domain-containing protein</fullName>
    </submittedName>
</protein>
<evidence type="ECO:0000313" key="6">
    <source>
        <dbReference type="EMBL" id="MDT0260524.1"/>
    </source>
</evidence>
<organism evidence="6 7">
    <name type="scientific">Jatrophihabitans lederbergiae</name>
    <dbReference type="NCBI Taxonomy" id="3075547"/>
    <lineage>
        <taxon>Bacteria</taxon>
        <taxon>Bacillati</taxon>
        <taxon>Actinomycetota</taxon>
        <taxon>Actinomycetes</taxon>
        <taxon>Jatrophihabitantales</taxon>
        <taxon>Jatrophihabitantaceae</taxon>
        <taxon>Jatrophihabitans</taxon>
    </lineage>
</organism>
<dbReference type="SUPFAM" id="SSF55811">
    <property type="entry name" value="Nudix"/>
    <property type="match status" value="1"/>
</dbReference>
<dbReference type="PRINTS" id="PR00502">
    <property type="entry name" value="NUDIXFAMILY"/>
</dbReference>
<evidence type="ECO:0000259" key="5">
    <source>
        <dbReference type="PROSITE" id="PS51462"/>
    </source>
</evidence>
<dbReference type="InterPro" id="IPR000086">
    <property type="entry name" value="NUDIX_hydrolase_dom"/>
</dbReference>
<dbReference type="Gene3D" id="3.90.79.10">
    <property type="entry name" value="Nucleoside Triphosphate Pyrophosphohydrolase"/>
    <property type="match status" value="1"/>
</dbReference>
<feature type="domain" description="Nudix hydrolase" evidence="5">
    <location>
        <begin position="1"/>
        <end position="129"/>
    </location>
</feature>
<evidence type="ECO:0000256" key="1">
    <source>
        <dbReference type="ARBA" id="ARBA00001946"/>
    </source>
</evidence>
<dbReference type="PROSITE" id="PS00893">
    <property type="entry name" value="NUDIX_BOX"/>
    <property type="match status" value="1"/>
</dbReference>
<dbReference type="Pfam" id="PF00293">
    <property type="entry name" value="NUDIX"/>
    <property type="match status" value="1"/>
</dbReference>
<evidence type="ECO:0000313" key="7">
    <source>
        <dbReference type="Proteomes" id="UP001183176"/>
    </source>
</evidence>
<dbReference type="EMBL" id="JAVREH010000003">
    <property type="protein sequence ID" value="MDT0260524.1"/>
    <property type="molecule type" value="Genomic_DNA"/>
</dbReference>
<dbReference type="InterPro" id="IPR020476">
    <property type="entry name" value="Nudix_hydrolase"/>
</dbReference>
<keyword evidence="3 4" id="KW-0378">Hydrolase</keyword>
<evidence type="ECO:0000256" key="2">
    <source>
        <dbReference type="ARBA" id="ARBA00005582"/>
    </source>
</evidence>
<comment type="cofactor">
    <cofactor evidence="1">
        <name>Mg(2+)</name>
        <dbReference type="ChEBI" id="CHEBI:18420"/>
    </cofactor>
</comment>
<name>A0ABU2J7P4_9ACTN</name>
<dbReference type="PANTHER" id="PTHR43046">
    <property type="entry name" value="GDP-MANNOSE MANNOSYL HYDROLASE"/>
    <property type="match status" value="1"/>
</dbReference>
<evidence type="ECO:0000256" key="3">
    <source>
        <dbReference type="ARBA" id="ARBA00022801"/>
    </source>
</evidence>
<accession>A0ABU2J7P4</accession>
<reference evidence="7" key="1">
    <citation type="submission" date="2023-07" db="EMBL/GenBank/DDBJ databases">
        <title>30 novel species of actinomycetes from the DSMZ collection.</title>
        <authorList>
            <person name="Nouioui I."/>
        </authorList>
    </citation>
    <scope>NUCLEOTIDE SEQUENCE [LARGE SCALE GENOMIC DNA]</scope>
    <source>
        <strain evidence="7">DSM 44399</strain>
    </source>
</reference>
<dbReference type="InterPro" id="IPR020084">
    <property type="entry name" value="NUDIX_hydrolase_CS"/>
</dbReference>
<dbReference type="Proteomes" id="UP001183176">
    <property type="component" value="Unassembled WGS sequence"/>
</dbReference>
<comment type="similarity">
    <text evidence="2 4">Belongs to the Nudix hydrolase family.</text>
</comment>
<dbReference type="PANTHER" id="PTHR43046:SF16">
    <property type="entry name" value="ADP-RIBOSE PYROPHOSPHATASE YJHB-RELATED"/>
    <property type="match status" value="1"/>
</dbReference>
<dbReference type="RefSeq" id="WP_311421674.1">
    <property type="nucleotide sequence ID" value="NZ_JAVREH010000003.1"/>
</dbReference>
<sequence length="131" mass="13702">MTIPAAGGIIFDDDGRLLLILRTTPPSALTWSVPGGKCESGESTAAACVREVAEETGLAVEVQRLAGRVVRAAPQGGVYVIDDFVCRVVSGELAAGDDAGDAGWFSRADLTRLSLAEGLFDALREWGLLPQ</sequence>
<dbReference type="PROSITE" id="PS51462">
    <property type="entry name" value="NUDIX"/>
    <property type="match status" value="1"/>
</dbReference>
<keyword evidence="7" id="KW-1185">Reference proteome</keyword>